<evidence type="ECO:0000256" key="3">
    <source>
        <dbReference type="ARBA" id="ARBA00022723"/>
    </source>
</evidence>
<evidence type="ECO:0000313" key="11">
    <source>
        <dbReference type="Proteomes" id="UP000029995"/>
    </source>
</evidence>
<dbReference type="Pfam" id="PF01435">
    <property type="entry name" value="Peptidase_M48"/>
    <property type="match status" value="1"/>
</dbReference>
<feature type="region of interest" description="Disordered" evidence="8">
    <location>
        <begin position="424"/>
        <end position="446"/>
    </location>
</feature>
<feature type="domain" description="Peptidase M48" evidence="9">
    <location>
        <begin position="38"/>
        <end position="224"/>
    </location>
</feature>
<dbReference type="Gene3D" id="1.25.40.10">
    <property type="entry name" value="Tetratricopeptide repeat domain"/>
    <property type="match status" value="1"/>
</dbReference>
<organism evidence="10 11">
    <name type="scientific">Inquilinus limosus MP06</name>
    <dbReference type="NCBI Taxonomy" id="1398085"/>
    <lineage>
        <taxon>Bacteria</taxon>
        <taxon>Pseudomonadati</taxon>
        <taxon>Pseudomonadota</taxon>
        <taxon>Alphaproteobacteria</taxon>
        <taxon>Rhodospirillales</taxon>
        <taxon>Rhodospirillaceae</taxon>
        <taxon>Inquilinus</taxon>
    </lineage>
</organism>
<dbReference type="CDD" id="cd07324">
    <property type="entry name" value="M48C_Oma1-like"/>
    <property type="match status" value="1"/>
</dbReference>
<reference evidence="10 11" key="1">
    <citation type="submission" date="2014-01" db="EMBL/GenBank/DDBJ databases">
        <title>Genome sequence determination for a cystic fibrosis isolate, Inquilinus limosus.</title>
        <authorList>
            <person name="Pino M."/>
            <person name="Di Conza J."/>
            <person name="Gutkind G."/>
        </authorList>
    </citation>
    <scope>NUCLEOTIDE SEQUENCE [LARGE SCALE GENOMIC DNA]</scope>
    <source>
        <strain evidence="10 11">MP06</strain>
    </source>
</reference>
<keyword evidence="2" id="KW-0645">Protease</keyword>
<dbReference type="InterPro" id="IPR011990">
    <property type="entry name" value="TPR-like_helical_dom_sf"/>
</dbReference>
<evidence type="ECO:0000256" key="1">
    <source>
        <dbReference type="ARBA" id="ARBA00001947"/>
    </source>
</evidence>
<keyword evidence="4" id="KW-0378">Hydrolase</keyword>
<accession>A0A0A0DAU0</accession>
<dbReference type="PANTHER" id="PTHR22726:SF1">
    <property type="entry name" value="METALLOENDOPEPTIDASE OMA1, MITOCHONDRIAL"/>
    <property type="match status" value="1"/>
</dbReference>
<evidence type="ECO:0000256" key="6">
    <source>
        <dbReference type="ARBA" id="ARBA00023049"/>
    </source>
</evidence>
<name>A0A0A0DAU0_9PROT</name>
<dbReference type="GO" id="GO:0051603">
    <property type="term" value="P:proteolysis involved in protein catabolic process"/>
    <property type="evidence" value="ECO:0007669"/>
    <property type="project" value="TreeGrafter"/>
</dbReference>
<dbReference type="GO" id="GO:0046872">
    <property type="term" value="F:metal ion binding"/>
    <property type="evidence" value="ECO:0007669"/>
    <property type="project" value="UniProtKB-KW"/>
</dbReference>
<dbReference type="InterPro" id="IPR019734">
    <property type="entry name" value="TPR_rpt"/>
</dbReference>
<dbReference type="GO" id="GO:0016020">
    <property type="term" value="C:membrane"/>
    <property type="evidence" value="ECO:0007669"/>
    <property type="project" value="TreeGrafter"/>
</dbReference>
<evidence type="ECO:0000256" key="8">
    <source>
        <dbReference type="SAM" id="MobiDB-lite"/>
    </source>
</evidence>
<gene>
    <name evidence="10" type="ORF">P409_12135</name>
</gene>
<dbReference type="AlphaFoldDB" id="A0A0A0DAU0"/>
<comment type="caution">
    <text evidence="10">The sequence shown here is derived from an EMBL/GenBank/DDBJ whole genome shotgun (WGS) entry which is preliminary data.</text>
</comment>
<dbReference type="Pfam" id="PF13432">
    <property type="entry name" value="TPR_16"/>
    <property type="match status" value="1"/>
</dbReference>
<comment type="cofactor">
    <cofactor evidence="1">
        <name>Zn(2+)</name>
        <dbReference type="ChEBI" id="CHEBI:29105"/>
    </cofactor>
</comment>
<evidence type="ECO:0000256" key="2">
    <source>
        <dbReference type="ARBA" id="ARBA00022670"/>
    </source>
</evidence>
<keyword evidence="6" id="KW-0482">Metalloprotease</keyword>
<dbReference type="EMBL" id="JANX01000120">
    <property type="protein sequence ID" value="KGM34097.1"/>
    <property type="molecule type" value="Genomic_DNA"/>
</dbReference>
<keyword evidence="5" id="KW-0862">Zinc</keyword>
<dbReference type="InterPro" id="IPR001915">
    <property type="entry name" value="Peptidase_M48"/>
</dbReference>
<feature type="compositionally biased region" description="Basic and acidic residues" evidence="8">
    <location>
        <begin position="433"/>
        <end position="446"/>
    </location>
</feature>
<evidence type="ECO:0000313" key="10">
    <source>
        <dbReference type="EMBL" id="KGM34097.1"/>
    </source>
</evidence>
<evidence type="ECO:0000259" key="9">
    <source>
        <dbReference type="Pfam" id="PF01435"/>
    </source>
</evidence>
<dbReference type="Gene3D" id="3.30.2010.10">
    <property type="entry name" value="Metalloproteases ('zincins'), catalytic domain"/>
    <property type="match status" value="1"/>
</dbReference>
<keyword evidence="7" id="KW-0802">TPR repeat</keyword>
<protein>
    <recommendedName>
        <fullName evidence="9">Peptidase M48 domain-containing protein</fullName>
    </recommendedName>
</protein>
<evidence type="ECO:0000256" key="4">
    <source>
        <dbReference type="ARBA" id="ARBA00022801"/>
    </source>
</evidence>
<dbReference type="PANTHER" id="PTHR22726">
    <property type="entry name" value="METALLOENDOPEPTIDASE OMA1"/>
    <property type="match status" value="1"/>
</dbReference>
<dbReference type="GO" id="GO:0004222">
    <property type="term" value="F:metalloendopeptidase activity"/>
    <property type="evidence" value="ECO:0007669"/>
    <property type="project" value="InterPro"/>
</dbReference>
<dbReference type="OrthoDB" id="9814887at2"/>
<keyword evidence="3" id="KW-0479">Metal-binding</keyword>
<evidence type="ECO:0000256" key="7">
    <source>
        <dbReference type="PROSITE-ProRule" id="PRU00339"/>
    </source>
</evidence>
<dbReference type="InterPro" id="IPR051156">
    <property type="entry name" value="Mito/Outer_Membr_Metalloprot"/>
</dbReference>
<dbReference type="Proteomes" id="UP000029995">
    <property type="component" value="Unassembled WGS sequence"/>
</dbReference>
<dbReference type="SUPFAM" id="SSF48452">
    <property type="entry name" value="TPR-like"/>
    <property type="match status" value="1"/>
</dbReference>
<feature type="repeat" description="TPR" evidence="7">
    <location>
        <begin position="305"/>
        <end position="338"/>
    </location>
</feature>
<dbReference type="RefSeq" id="WP_034836261.1">
    <property type="nucleotide sequence ID" value="NZ_JANX01000120.1"/>
</dbReference>
<sequence>MGRIIRILVVALATVIVGPLAAAQAQRIPVVRDAEIETSIHKMLTPIFRAAGLNPGAVSIFLVNDDDVNAFVAGGQNIFVYAGLILEARSADELLAVLAHETGHIAGGHLVRGSEQMERSRLIATIGSLLGAAAGAAAGRGDAAMAGAVTAQDMVRQNMVNFTRGIESSADQAGLRFLAQAGIPADGMLSFLKRMQDAELAHPTGSEYTRTHPLTADRIEAVQDAVDKSPLRGGAMPPGYDDMFARMRAKLFGFTQPQAVARVYPPSDTSIPAQYARAVAAYRNNYFPDALGRTDALIKAEPRNPYFLELRGQILLETGRLTEARPYYERALALLPGEPLLLIPLAQTKIDRGSDAELRSAIRDLQRASVDPEKTPPIVWRLLGTAYGKVGDMGNAALALAEDNLARGDKPNARAQVDRALQLLPRGSPGWRRAQDLQRQAEDKPG</sequence>
<dbReference type="PROSITE" id="PS50005">
    <property type="entry name" value="TPR"/>
    <property type="match status" value="1"/>
</dbReference>
<proteinExistence type="predicted"/>
<evidence type="ECO:0000256" key="5">
    <source>
        <dbReference type="ARBA" id="ARBA00022833"/>
    </source>
</evidence>